<reference evidence="1" key="1">
    <citation type="submission" date="2017-07" db="EMBL/GenBank/DDBJ databases">
        <authorList>
            <person name="Mikheyev A."/>
            <person name="Grau M."/>
        </authorList>
    </citation>
    <scope>NUCLEOTIDE SEQUENCE</scope>
    <source>
        <tissue evidence="1">Venom_gland</tissue>
    </source>
</reference>
<protein>
    <submittedName>
        <fullName evidence="1">Uncharacterized protein</fullName>
    </submittedName>
</protein>
<proteinExistence type="predicted"/>
<reference evidence="1" key="2">
    <citation type="submission" date="2017-11" db="EMBL/GenBank/DDBJ databases">
        <title>Coralsnake Venomics: Analyses of Venom Gland Transcriptomes and Proteomes of Six Brazilian Taxa.</title>
        <authorList>
            <person name="Aird S.D."/>
            <person name="Jorge da Silva N."/>
            <person name="Qiu L."/>
            <person name="Villar-Briones A."/>
            <person name="Aparecida-Saddi V."/>
            <person name="Campos-Telles M.P."/>
            <person name="Grau M."/>
            <person name="Mikheyev A.S."/>
        </authorList>
    </citation>
    <scope>NUCLEOTIDE SEQUENCE</scope>
    <source>
        <tissue evidence="1">Venom_gland</tissue>
    </source>
</reference>
<dbReference type="EMBL" id="IACJ01002173">
    <property type="protein sequence ID" value="LAA35741.1"/>
    <property type="molecule type" value="Transcribed_RNA"/>
</dbReference>
<name>A0A2D4EKQ7_MICCO</name>
<sequence>MLSSQFSCRYTGHPQLTNICSENTVLFSQFLPSSTKWLLSVATRLIWTISLVYYSLLNSMSTKANILASSVVPIDDQTPYVSISFSPLCSTSAMRNKILIMKSREK</sequence>
<organism evidence="1">
    <name type="scientific">Micrurus corallinus</name>
    <name type="common">Brazilian coral snake</name>
    <dbReference type="NCBI Taxonomy" id="54390"/>
    <lineage>
        <taxon>Eukaryota</taxon>
        <taxon>Metazoa</taxon>
        <taxon>Chordata</taxon>
        <taxon>Craniata</taxon>
        <taxon>Vertebrata</taxon>
        <taxon>Euteleostomi</taxon>
        <taxon>Lepidosauria</taxon>
        <taxon>Squamata</taxon>
        <taxon>Bifurcata</taxon>
        <taxon>Unidentata</taxon>
        <taxon>Episquamata</taxon>
        <taxon>Toxicofera</taxon>
        <taxon>Serpentes</taxon>
        <taxon>Colubroidea</taxon>
        <taxon>Elapidae</taxon>
        <taxon>Elapinae</taxon>
        <taxon>Micrurus</taxon>
    </lineage>
</organism>
<accession>A0A2D4EKQ7</accession>
<dbReference type="AlphaFoldDB" id="A0A2D4EKQ7"/>
<evidence type="ECO:0000313" key="1">
    <source>
        <dbReference type="EMBL" id="LAA35741.1"/>
    </source>
</evidence>